<dbReference type="Proteomes" id="UP000749293">
    <property type="component" value="Unassembled WGS sequence"/>
</dbReference>
<dbReference type="EMBL" id="JAANYQ010000027">
    <property type="protein sequence ID" value="KAF4119340.1"/>
    <property type="molecule type" value="Genomic_DNA"/>
</dbReference>
<dbReference type="InterPro" id="IPR039261">
    <property type="entry name" value="FNR_nucleotide-bd"/>
</dbReference>
<dbReference type="GO" id="GO:0050660">
    <property type="term" value="F:flavin adenine dinucleotide binding"/>
    <property type="evidence" value="ECO:0007669"/>
    <property type="project" value="TreeGrafter"/>
</dbReference>
<dbReference type="AlphaFoldDB" id="A0A9P4YMK2"/>
<keyword evidence="10" id="KW-1185">Reference proteome</keyword>
<evidence type="ECO:0000259" key="8">
    <source>
        <dbReference type="PROSITE" id="PS51384"/>
    </source>
</evidence>
<sequence>MKVRRRQGRTLNLGIPGGGVSAREGLGRVSASEMKVDGHAGDEADTTFRKTLKAVSVLVGRNQETCESLVSDFSSLAPRSGLGVAQVKEMDSAVDSLSTEMPTLIITPPYEGRPTDNAKKFVAWVEGMAAQGKKLPEGVEFAVFGAVNSDWAHTFHRIPKLSQSLCVTISGESSAIGKIGREERAGVDVVIENANSVKVTSQQGPGGEPILLATVVAHRELAAASSFGASKRHIDLRLPLGTTYRSGGCVVVRGENSAAIVSHVMKRFNLGPEDVMKVPSSTKTFLPSQPMAITEFLKRNVELATPITKKQLSILASWADRDRKESYRLGLMQEDYIYQQLLDRRYSLLDVLEDVPRLKVPFGVYINLLVPLAPRTYSISSSPMDPHSLEGSGVVGPAVSLTFDLLESPAMSGHGTFQGVASSYLASRSTGDRVFCQVCRANRASAKTTGNVELGPALLFFGCRNPADDYLYREEFEAWEKDGIVEVIACFSRPADGRKGEYVQSRLWEARDRVWSSLQEGARVYICGSAARLGMSSTETFRKICREKTGKTEVETLEWLEKIKDIQYISDVY</sequence>
<accession>A0A9P4YMK2</accession>
<dbReference type="SUPFAM" id="SSF52343">
    <property type="entry name" value="Ferredoxin reductase-like, C-terminal NADP-linked domain"/>
    <property type="match status" value="1"/>
</dbReference>
<dbReference type="PRINTS" id="PR00371">
    <property type="entry name" value="FPNCR"/>
</dbReference>
<dbReference type="InterPro" id="IPR003097">
    <property type="entry name" value="CysJ-like_FAD-binding"/>
</dbReference>
<dbReference type="PROSITE" id="PS51384">
    <property type="entry name" value="FAD_FR"/>
    <property type="match status" value="1"/>
</dbReference>
<evidence type="ECO:0000256" key="5">
    <source>
        <dbReference type="ARBA" id="ARBA00022857"/>
    </source>
</evidence>
<dbReference type="Gene3D" id="3.40.50.80">
    <property type="entry name" value="Nucleotide-binding domain of ferredoxin-NADP reductase (FNR) module"/>
    <property type="match status" value="1"/>
</dbReference>
<comment type="cofactor">
    <cofactor evidence="2">
        <name>FAD</name>
        <dbReference type="ChEBI" id="CHEBI:57692"/>
    </cofactor>
</comment>
<dbReference type="OrthoDB" id="1470350at2759"/>
<evidence type="ECO:0000256" key="3">
    <source>
        <dbReference type="ARBA" id="ARBA00022630"/>
    </source>
</evidence>
<feature type="domain" description="FAD-binding FR-type" evidence="8">
    <location>
        <begin position="208"/>
        <end position="463"/>
    </location>
</feature>
<comment type="cofactor">
    <cofactor evidence="1">
        <name>FMN</name>
        <dbReference type="ChEBI" id="CHEBI:58210"/>
    </cofactor>
</comment>
<evidence type="ECO:0000256" key="7">
    <source>
        <dbReference type="ARBA" id="ARBA00023797"/>
    </source>
</evidence>
<keyword evidence="4" id="KW-0274">FAD</keyword>
<dbReference type="Pfam" id="PF00258">
    <property type="entry name" value="Flavodoxin_1"/>
    <property type="match status" value="1"/>
</dbReference>
<dbReference type="GeneID" id="55971087"/>
<dbReference type="Gene3D" id="1.20.990.10">
    <property type="entry name" value="NADPH-cytochrome p450 Reductase, Chain A, domain 3"/>
    <property type="match status" value="1"/>
</dbReference>
<dbReference type="InterPro" id="IPR001433">
    <property type="entry name" value="OxRdtase_FAD/NAD-bd"/>
</dbReference>
<dbReference type="Gene3D" id="2.40.30.10">
    <property type="entry name" value="Translation factors"/>
    <property type="match status" value="1"/>
</dbReference>
<dbReference type="InterPro" id="IPR008254">
    <property type="entry name" value="Flavodoxin/NO_synth"/>
</dbReference>
<evidence type="ECO:0000313" key="10">
    <source>
        <dbReference type="Proteomes" id="UP000749293"/>
    </source>
</evidence>
<protein>
    <recommendedName>
        <fullName evidence="7">NADPH--hemoprotein reductase</fullName>
        <ecNumber evidence="7">1.6.2.4</ecNumber>
    </recommendedName>
</protein>
<name>A0A9P4YMK2_9HYPO</name>
<proteinExistence type="predicted"/>
<keyword evidence="5" id="KW-0521">NADP</keyword>
<dbReference type="GO" id="GO:0010181">
    <property type="term" value="F:FMN binding"/>
    <property type="evidence" value="ECO:0007669"/>
    <property type="project" value="InterPro"/>
</dbReference>
<evidence type="ECO:0000313" key="9">
    <source>
        <dbReference type="EMBL" id="KAF4119340.1"/>
    </source>
</evidence>
<evidence type="ECO:0000256" key="1">
    <source>
        <dbReference type="ARBA" id="ARBA00001917"/>
    </source>
</evidence>
<dbReference type="PANTHER" id="PTHR19384:SF17">
    <property type="entry name" value="NADPH--CYTOCHROME P450 REDUCTASE"/>
    <property type="match status" value="1"/>
</dbReference>
<dbReference type="InterPro" id="IPR001709">
    <property type="entry name" value="Flavoprot_Pyr_Nucl_cyt_Rdtase"/>
</dbReference>
<dbReference type="Pfam" id="PF00175">
    <property type="entry name" value="NAD_binding_1"/>
    <property type="match status" value="1"/>
</dbReference>
<dbReference type="Gene3D" id="3.40.50.360">
    <property type="match status" value="1"/>
</dbReference>
<evidence type="ECO:0000256" key="2">
    <source>
        <dbReference type="ARBA" id="ARBA00001974"/>
    </source>
</evidence>
<dbReference type="InterPro" id="IPR023173">
    <property type="entry name" value="NADPH_Cyt_P450_Rdtase_alpha"/>
</dbReference>
<dbReference type="PANTHER" id="PTHR19384">
    <property type="entry name" value="NITRIC OXIDE SYNTHASE-RELATED"/>
    <property type="match status" value="1"/>
</dbReference>
<dbReference type="InterPro" id="IPR017938">
    <property type="entry name" value="Riboflavin_synthase-like_b-brl"/>
</dbReference>
<dbReference type="Pfam" id="PF00667">
    <property type="entry name" value="FAD_binding_1"/>
    <property type="match status" value="1"/>
</dbReference>
<dbReference type="EC" id="1.6.2.4" evidence="7"/>
<keyword evidence="3" id="KW-0285">Flavoprotein</keyword>
<organism evidence="9 10">
    <name type="scientific">Geosmithia morbida</name>
    <dbReference type="NCBI Taxonomy" id="1094350"/>
    <lineage>
        <taxon>Eukaryota</taxon>
        <taxon>Fungi</taxon>
        <taxon>Dikarya</taxon>
        <taxon>Ascomycota</taxon>
        <taxon>Pezizomycotina</taxon>
        <taxon>Sordariomycetes</taxon>
        <taxon>Hypocreomycetidae</taxon>
        <taxon>Hypocreales</taxon>
        <taxon>Bionectriaceae</taxon>
        <taxon>Geosmithia</taxon>
    </lineage>
</organism>
<dbReference type="InterPro" id="IPR029039">
    <property type="entry name" value="Flavoprotein-like_sf"/>
</dbReference>
<evidence type="ECO:0000256" key="4">
    <source>
        <dbReference type="ARBA" id="ARBA00022827"/>
    </source>
</evidence>
<reference evidence="9" key="1">
    <citation type="submission" date="2020-03" db="EMBL/GenBank/DDBJ databases">
        <title>Site-based positive gene gene selection in Geosmithia morbida across the United States reveals a broad range of putative effectors and factors for local host and environmental adapation.</title>
        <authorList>
            <person name="Onufrak A."/>
            <person name="Murdoch R.W."/>
            <person name="Gazis R."/>
            <person name="Huff M."/>
            <person name="Staton M."/>
            <person name="Klingeman W."/>
            <person name="Hadziabdic D."/>
        </authorList>
    </citation>
    <scope>NUCLEOTIDE SEQUENCE</scope>
    <source>
        <strain evidence="9">1262</strain>
    </source>
</reference>
<keyword evidence="6" id="KW-0560">Oxidoreductase</keyword>
<dbReference type="SUPFAM" id="SSF63380">
    <property type="entry name" value="Riboflavin synthase domain-like"/>
    <property type="match status" value="1"/>
</dbReference>
<dbReference type="RefSeq" id="XP_035317992.1">
    <property type="nucleotide sequence ID" value="XM_035466833.1"/>
</dbReference>
<dbReference type="GO" id="GO:0005829">
    <property type="term" value="C:cytosol"/>
    <property type="evidence" value="ECO:0007669"/>
    <property type="project" value="TreeGrafter"/>
</dbReference>
<evidence type="ECO:0000256" key="6">
    <source>
        <dbReference type="ARBA" id="ARBA00023002"/>
    </source>
</evidence>
<dbReference type="GO" id="GO:0003958">
    <property type="term" value="F:NADPH-hemoprotein reductase activity"/>
    <property type="evidence" value="ECO:0007669"/>
    <property type="project" value="UniProtKB-EC"/>
</dbReference>
<gene>
    <name evidence="9" type="ORF">GMORB2_4859</name>
</gene>
<comment type="caution">
    <text evidence="9">The sequence shown here is derived from an EMBL/GenBank/DDBJ whole genome shotgun (WGS) entry which is preliminary data.</text>
</comment>
<dbReference type="SUPFAM" id="SSF52218">
    <property type="entry name" value="Flavoproteins"/>
    <property type="match status" value="1"/>
</dbReference>
<dbReference type="InterPro" id="IPR017927">
    <property type="entry name" value="FAD-bd_FR_type"/>
</dbReference>